<dbReference type="eggNOG" id="arCOG01737">
    <property type="taxonomic scope" value="Archaea"/>
</dbReference>
<dbReference type="STRING" id="384616.Pisl_0626"/>
<dbReference type="InterPro" id="IPR009097">
    <property type="entry name" value="Cyclic_Pdiesterase"/>
</dbReference>
<dbReference type="EMBL" id="CP000504">
    <property type="protein sequence ID" value="ABL87804.1"/>
    <property type="molecule type" value="Genomic_DNA"/>
</dbReference>
<dbReference type="AlphaFoldDB" id="A1RS72"/>
<reference evidence="1" key="1">
    <citation type="submission" date="2006-12" db="EMBL/GenBank/DDBJ databases">
        <title>Complete sequence of Pyrobaculum islandicum DSM 4184.</title>
        <authorList>
            <person name="Copeland A."/>
            <person name="Lucas S."/>
            <person name="Lapidus A."/>
            <person name="Barry K."/>
            <person name="Detter J.C."/>
            <person name="Glavina del Rio T."/>
            <person name="Dalin E."/>
            <person name="Tice H."/>
            <person name="Pitluck S."/>
            <person name="Meincke L."/>
            <person name="Brettin T."/>
            <person name="Bruce D."/>
            <person name="Han C."/>
            <person name="Tapia R."/>
            <person name="Gilna P."/>
            <person name="Schmutz J."/>
            <person name="Larimer F."/>
            <person name="Land M."/>
            <person name="Hauser L."/>
            <person name="Kyrpides N."/>
            <person name="Mikhailova N."/>
            <person name="Cozen A.E."/>
            <person name="Fitz-Gibbon S.T."/>
            <person name="House C.H."/>
            <person name="Saltikov C."/>
            <person name="Lowe T."/>
            <person name="Richardson P."/>
        </authorList>
    </citation>
    <scope>NUCLEOTIDE SEQUENCE [LARGE SCALE GENOMIC DNA]</scope>
    <source>
        <strain evidence="1">DSM 4184</strain>
    </source>
</reference>
<proteinExistence type="predicted"/>
<dbReference type="KEGG" id="pis:Pisl_0626"/>
<dbReference type="Pfam" id="PF13563">
    <property type="entry name" value="2_5_RNA_ligase2"/>
    <property type="match status" value="1"/>
</dbReference>
<dbReference type="SUPFAM" id="SSF55144">
    <property type="entry name" value="LigT-like"/>
    <property type="match status" value="1"/>
</dbReference>
<dbReference type="GeneID" id="4617810"/>
<keyword evidence="2" id="KW-1185">Reference proteome</keyword>
<dbReference type="Gene3D" id="3.90.1140.10">
    <property type="entry name" value="Cyclic phosphodiesterase"/>
    <property type="match status" value="1"/>
</dbReference>
<evidence type="ECO:0000313" key="2">
    <source>
        <dbReference type="Proteomes" id="UP000002595"/>
    </source>
</evidence>
<organism evidence="1 2">
    <name type="scientific">Pyrobaculum islandicum (strain DSM 4184 / JCM 9189 / GEO3)</name>
    <dbReference type="NCBI Taxonomy" id="384616"/>
    <lineage>
        <taxon>Archaea</taxon>
        <taxon>Thermoproteota</taxon>
        <taxon>Thermoprotei</taxon>
        <taxon>Thermoproteales</taxon>
        <taxon>Thermoproteaceae</taxon>
        <taxon>Pyrobaculum</taxon>
    </lineage>
</organism>
<dbReference type="HOGENOM" id="CLU_1691602_0_0_2"/>
<name>A1RS72_PYRIL</name>
<evidence type="ECO:0000313" key="1">
    <source>
        <dbReference type="EMBL" id="ABL87804.1"/>
    </source>
</evidence>
<gene>
    <name evidence="1" type="ordered locus">Pisl_0626</name>
</gene>
<dbReference type="RefSeq" id="WP_011762380.1">
    <property type="nucleotide sequence ID" value="NC_008701.1"/>
</dbReference>
<sequence length="155" mass="17429">MGYIYGILPPMPPLRPFEGITPVKPHITLVKLKRPVKTELRYRQFVVRLGPVVLLPSVTKPRYIALKVEPYGELAALRTLLLASLGEAVEERYTEFKPHLSVYAIRLKHPTNEDLAPAIEETSKYVGTAFEVKAIHLIDTTGGVYLSLYTLPLYA</sequence>
<dbReference type="OrthoDB" id="27256at2157"/>
<evidence type="ECO:0008006" key="3">
    <source>
        <dbReference type="Google" id="ProtNLM"/>
    </source>
</evidence>
<dbReference type="Proteomes" id="UP000002595">
    <property type="component" value="Chromosome"/>
</dbReference>
<accession>A1RS72</accession>
<protein>
    <recommendedName>
        <fullName evidence="3">2'-5' RNA ligase</fullName>
    </recommendedName>
</protein>